<protein>
    <submittedName>
        <fullName evidence="1">Uncharacterized protein</fullName>
    </submittedName>
</protein>
<evidence type="ECO:0000313" key="2">
    <source>
        <dbReference type="Proteomes" id="UP001057402"/>
    </source>
</evidence>
<sequence length="320" mass="35673">MKSTAVPSPVMVKVPTASRACVVEAVSTIADAARLPPRNPMLAFLVFHLVFLPYALLVFLHSLFSSPLLERIEDSPSLDMNIMRELAARESVFFFLFSAVSFIGMMLVVRGSDLVYAGIDEELGIRGLLTRVWSPWRIPLVAWTLVSVLVSTIVCGIMYLATVQLVKGVNIWWSCLAMAFAAVSYLWLVAIGNLFLVVSVLEDRIGNLKSVATRSWKLMRGKWKEGFWIMLVLETMSIPIYVVFSVTTTDDDDTLRLVTRLGFGYAATALFCIARFFSFVVFTVFYHGCRKCHGEKLGTELVLGRCYNAVIPDDSDLSIP</sequence>
<dbReference type="EMBL" id="CM042881">
    <property type="protein sequence ID" value="KAI4387498.1"/>
    <property type="molecule type" value="Genomic_DNA"/>
</dbReference>
<organism evidence="1 2">
    <name type="scientific">Melastoma candidum</name>
    <dbReference type="NCBI Taxonomy" id="119954"/>
    <lineage>
        <taxon>Eukaryota</taxon>
        <taxon>Viridiplantae</taxon>
        <taxon>Streptophyta</taxon>
        <taxon>Embryophyta</taxon>
        <taxon>Tracheophyta</taxon>
        <taxon>Spermatophyta</taxon>
        <taxon>Magnoliopsida</taxon>
        <taxon>eudicotyledons</taxon>
        <taxon>Gunneridae</taxon>
        <taxon>Pentapetalae</taxon>
        <taxon>rosids</taxon>
        <taxon>malvids</taxon>
        <taxon>Myrtales</taxon>
        <taxon>Melastomataceae</taxon>
        <taxon>Melastomatoideae</taxon>
        <taxon>Melastomateae</taxon>
        <taxon>Melastoma</taxon>
    </lineage>
</organism>
<gene>
    <name evidence="1" type="ORF">MLD38_005326</name>
</gene>
<dbReference type="Proteomes" id="UP001057402">
    <property type="component" value="Chromosome 2"/>
</dbReference>
<accession>A0ACB9SDC5</accession>
<keyword evidence="2" id="KW-1185">Reference proteome</keyword>
<evidence type="ECO:0000313" key="1">
    <source>
        <dbReference type="EMBL" id="KAI4387498.1"/>
    </source>
</evidence>
<comment type="caution">
    <text evidence="1">The sequence shown here is derived from an EMBL/GenBank/DDBJ whole genome shotgun (WGS) entry which is preliminary data.</text>
</comment>
<reference evidence="2" key="1">
    <citation type="journal article" date="2023" name="Front. Plant Sci.">
        <title>Chromosomal-level genome assembly of Melastoma candidum provides insights into trichome evolution.</title>
        <authorList>
            <person name="Zhong Y."/>
            <person name="Wu W."/>
            <person name="Sun C."/>
            <person name="Zou P."/>
            <person name="Liu Y."/>
            <person name="Dai S."/>
            <person name="Zhou R."/>
        </authorList>
    </citation>
    <scope>NUCLEOTIDE SEQUENCE [LARGE SCALE GENOMIC DNA]</scope>
</reference>
<proteinExistence type="predicted"/>
<name>A0ACB9SDC5_9MYRT</name>